<protein>
    <submittedName>
        <fullName evidence="1">Peroxisomal membrane protein</fullName>
    </submittedName>
</protein>
<dbReference type="eggNOG" id="ENOG502RXMH">
    <property type="taxonomic scope" value="Eukaryota"/>
</dbReference>
<keyword evidence="2" id="KW-1185">Reference proteome</keyword>
<evidence type="ECO:0000313" key="2">
    <source>
        <dbReference type="Proteomes" id="UP000007796"/>
    </source>
</evidence>
<dbReference type="PANTHER" id="PTHR15460:SF3">
    <property type="entry name" value="PEROXISOMAL MEMBRANE PROTEIN 4"/>
    <property type="match status" value="1"/>
</dbReference>
<dbReference type="PANTHER" id="PTHR15460">
    <property type="entry name" value="PEROXISOMAL MEMBRANE PROTEIN 4"/>
    <property type="match status" value="1"/>
</dbReference>
<dbReference type="RefSeq" id="XP_014168969.1">
    <property type="nucleotide sequence ID" value="XM_014313494.1"/>
</dbReference>
<dbReference type="Proteomes" id="UP000007796">
    <property type="component" value="Unassembled WGS sequence"/>
</dbReference>
<dbReference type="InParanoid" id="F0XRP7"/>
<dbReference type="GO" id="GO:0005778">
    <property type="term" value="C:peroxisomal membrane"/>
    <property type="evidence" value="ECO:0007669"/>
    <property type="project" value="TreeGrafter"/>
</dbReference>
<sequence>MNTTLDGLRAAAERIALDPRYHDVLAILKGARNGAVYGTKHDLSLSFRDVRIACSPSRSPPVPLWPQLTITRLREKTGLVLRATRTHASNLARFAIVYKTTCLLLRQLRDGKEGKYDSFTAGLLGGYLIFGSRSPSGKVSSVNMQICIYVFARVVLALARLSVKPDIGLPLVSQPELSQRISYYAWPAFAAGSWAMVMHLFRHHDVEIQSSLRNSMNYIYVQSNDWDSLRTLLWHNK</sequence>
<proteinExistence type="predicted"/>
<organism evidence="2">
    <name type="scientific">Grosmannia clavigera (strain kw1407 / UAMH 11150)</name>
    <name type="common">Blue stain fungus</name>
    <name type="synonym">Graphiocladiella clavigera</name>
    <dbReference type="NCBI Taxonomy" id="655863"/>
    <lineage>
        <taxon>Eukaryota</taxon>
        <taxon>Fungi</taxon>
        <taxon>Dikarya</taxon>
        <taxon>Ascomycota</taxon>
        <taxon>Pezizomycotina</taxon>
        <taxon>Sordariomycetes</taxon>
        <taxon>Sordariomycetidae</taxon>
        <taxon>Ophiostomatales</taxon>
        <taxon>Ophiostomataceae</taxon>
        <taxon>Leptographium</taxon>
    </lineage>
</organism>
<accession>F0XRP7</accession>
<dbReference type="GeneID" id="25981444"/>
<name>F0XRP7_GROCL</name>
<dbReference type="AlphaFoldDB" id="F0XRP7"/>
<dbReference type="InterPro" id="IPR019531">
    <property type="entry name" value="Pmp4"/>
</dbReference>
<gene>
    <name evidence="1" type="ORF">CMQ_7854</name>
</gene>
<dbReference type="Pfam" id="PF02466">
    <property type="entry name" value="Tim17"/>
    <property type="match status" value="1"/>
</dbReference>
<evidence type="ECO:0000313" key="1">
    <source>
        <dbReference type="EMBL" id="EFW99486.1"/>
    </source>
</evidence>
<dbReference type="STRING" id="655863.F0XRP7"/>
<reference evidence="1 2" key="1">
    <citation type="journal article" date="2011" name="Proc. Natl. Acad. Sci. U.S.A.">
        <title>Genome and transcriptome analyses of the mountain pine beetle-fungal symbiont Grosmannia clavigera, a lodgepole pine pathogen.</title>
        <authorList>
            <person name="DiGuistini S."/>
            <person name="Wang Y."/>
            <person name="Liao N.Y."/>
            <person name="Taylor G."/>
            <person name="Tanguay P."/>
            <person name="Feau N."/>
            <person name="Henrissat B."/>
            <person name="Chan S.K."/>
            <person name="Hesse-Orce U."/>
            <person name="Alamouti S.M."/>
            <person name="Tsui C.K.M."/>
            <person name="Docking R.T."/>
            <person name="Levasseur A."/>
            <person name="Haridas S."/>
            <person name="Robertson G."/>
            <person name="Birol I."/>
            <person name="Holt R.A."/>
            <person name="Marra M.A."/>
            <person name="Hamelin R.C."/>
            <person name="Hirst M."/>
            <person name="Jones S.J.M."/>
            <person name="Bohlmann J."/>
            <person name="Breuil C."/>
        </authorList>
    </citation>
    <scope>NUCLEOTIDE SEQUENCE [LARGE SCALE GENOMIC DNA]</scope>
    <source>
        <strain evidence="2">kw1407 / UAMH 11150</strain>
    </source>
</reference>
<dbReference type="OrthoDB" id="39659at2759"/>
<dbReference type="HOGENOM" id="CLU_054132_1_0_1"/>
<dbReference type="EMBL" id="GL629990">
    <property type="protein sequence ID" value="EFW99486.1"/>
    <property type="molecule type" value="Genomic_DNA"/>
</dbReference>